<dbReference type="Proteomes" id="UP000499080">
    <property type="component" value="Unassembled WGS sequence"/>
</dbReference>
<organism evidence="13 14">
    <name type="scientific">Araneus ventricosus</name>
    <name type="common">Orbweaver spider</name>
    <name type="synonym">Epeira ventricosa</name>
    <dbReference type="NCBI Taxonomy" id="182803"/>
    <lineage>
        <taxon>Eukaryota</taxon>
        <taxon>Metazoa</taxon>
        <taxon>Ecdysozoa</taxon>
        <taxon>Arthropoda</taxon>
        <taxon>Chelicerata</taxon>
        <taxon>Arachnida</taxon>
        <taxon>Araneae</taxon>
        <taxon>Araneomorphae</taxon>
        <taxon>Entelegynae</taxon>
        <taxon>Araneoidea</taxon>
        <taxon>Araneidae</taxon>
        <taxon>Araneus</taxon>
    </lineage>
</organism>
<dbReference type="InterPro" id="IPR000073">
    <property type="entry name" value="AB_hydrolase_1"/>
</dbReference>
<dbReference type="EMBL" id="BGPR01002941">
    <property type="protein sequence ID" value="GBM81372.1"/>
    <property type="molecule type" value="Genomic_DNA"/>
</dbReference>
<dbReference type="OrthoDB" id="8119704at2759"/>
<evidence type="ECO:0000256" key="1">
    <source>
        <dbReference type="ARBA" id="ARBA00008645"/>
    </source>
</evidence>
<name>A0A4Y2IWU7_ARAVE</name>
<dbReference type="PANTHER" id="PTHR46118">
    <property type="entry name" value="PROTEIN ABHD11"/>
    <property type="match status" value="1"/>
</dbReference>
<dbReference type="Pfam" id="PF00561">
    <property type="entry name" value="Abhydrolase_1"/>
    <property type="match status" value="1"/>
</dbReference>
<comment type="catalytic activity">
    <reaction evidence="10">
        <text>1-octadecanoyl-2-(9Z-octadecenoyl)-sn-glycerol + H2O = 2-(9Z-octadecenoyl)-glycerol + octadecanoate + H(+)</text>
        <dbReference type="Rhea" id="RHEA:77103"/>
        <dbReference type="ChEBI" id="CHEBI:15377"/>
        <dbReference type="ChEBI" id="CHEBI:15378"/>
        <dbReference type="ChEBI" id="CHEBI:25629"/>
        <dbReference type="ChEBI" id="CHEBI:73990"/>
        <dbReference type="ChEBI" id="CHEBI:75468"/>
    </reaction>
</comment>
<gene>
    <name evidence="13" type="ORF">AVEN_172005_1</name>
</gene>
<evidence type="ECO:0000256" key="4">
    <source>
        <dbReference type="ARBA" id="ARBA00042703"/>
    </source>
</evidence>
<evidence type="ECO:0000259" key="12">
    <source>
        <dbReference type="Pfam" id="PF00561"/>
    </source>
</evidence>
<comment type="similarity">
    <text evidence="1">Belongs to the AB hydrolase superfamily.</text>
</comment>
<evidence type="ECO:0000256" key="6">
    <source>
        <dbReference type="ARBA" id="ARBA00043742"/>
    </source>
</evidence>
<evidence type="ECO:0000256" key="10">
    <source>
        <dbReference type="ARBA" id="ARBA00048513"/>
    </source>
</evidence>
<evidence type="ECO:0000313" key="13">
    <source>
        <dbReference type="EMBL" id="GBM81372.1"/>
    </source>
</evidence>
<sequence length="257" mass="28945">VYAVDSRNHGDSPWSDVFNFDCNVDDLLSFMDSIGAPKAIIIGHSMGGITGMKTALRAPERVEKLVVEDISCRKIPQPILEMVLLYVSLGQAALEQVPTDVDEDTARKIIFDAVLQGLPQELKMLAKPENANFRIQLKRSPEGRWIFKSNIGLLMKALKNSKELMTEPTGVYEGPACFIYGKLSPFLVCKDCGNLVAESLLRNSEVRWFETRFRRISVMWVCRSGCCKLNFLSWMVKLAWTFEFGETVANSDVILVR</sequence>
<dbReference type="SUPFAM" id="SSF53474">
    <property type="entry name" value="alpha/beta-Hydrolases"/>
    <property type="match status" value="1"/>
</dbReference>
<dbReference type="AlphaFoldDB" id="A0A4Y2IWU7"/>
<comment type="catalytic activity">
    <reaction evidence="11">
        <text>1-octadecanoyl-2-(5Z,8Z,11Z,14Z-eicosatetraenoyl)-sn-glycerol + H2O = 2-(5Z,8Z,11Z,14Z-eicosatetraenoyl)-glycerol + octadecanoate + H(+)</text>
        <dbReference type="Rhea" id="RHEA:38507"/>
        <dbReference type="ChEBI" id="CHEBI:15377"/>
        <dbReference type="ChEBI" id="CHEBI:15378"/>
        <dbReference type="ChEBI" id="CHEBI:25629"/>
        <dbReference type="ChEBI" id="CHEBI:52392"/>
        <dbReference type="ChEBI" id="CHEBI:75728"/>
    </reaction>
</comment>
<evidence type="ECO:0000256" key="8">
    <source>
        <dbReference type="ARBA" id="ARBA00048283"/>
    </source>
</evidence>
<comment type="catalytic activity">
    <reaction evidence="6">
        <text>a 1,3-diacyl-sn-glycerol + H2O = a 1-acyl-sn-glycerol + a fatty acid + H(+)</text>
        <dbReference type="Rhea" id="RHEA:38503"/>
        <dbReference type="ChEBI" id="CHEBI:15377"/>
        <dbReference type="ChEBI" id="CHEBI:15378"/>
        <dbReference type="ChEBI" id="CHEBI:28868"/>
        <dbReference type="ChEBI" id="CHEBI:64683"/>
        <dbReference type="ChEBI" id="CHEBI:77272"/>
    </reaction>
</comment>
<accession>A0A4Y2IWU7</accession>
<comment type="catalytic activity">
    <reaction evidence="5">
        <text>a 1,2-diacyl-sn-glycerol + H2O = a 2-acylglycerol + a fatty acid + H(+)</text>
        <dbReference type="Rhea" id="RHEA:33275"/>
        <dbReference type="ChEBI" id="CHEBI:15377"/>
        <dbReference type="ChEBI" id="CHEBI:15378"/>
        <dbReference type="ChEBI" id="CHEBI:17389"/>
        <dbReference type="ChEBI" id="CHEBI:17815"/>
        <dbReference type="ChEBI" id="CHEBI:28868"/>
        <dbReference type="EC" id="3.1.1.116"/>
    </reaction>
</comment>
<dbReference type="EC" id="3.1.1.116" evidence="3"/>
<protein>
    <recommendedName>
        <fullName evidence="7">sn-1-specific diacylglycerol lipase ABHD11</fullName>
        <ecNumber evidence="3">3.1.1.116</ecNumber>
    </recommendedName>
    <alternativeName>
        <fullName evidence="4">Alpha/beta hydrolase domain-containing protein 11</fullName>
    </alternativeName>
</protein>
<feature type="domain" description="AB hydrolase-1" evidence="12">
    <location>
        <begin position="1"/>
        <end position="74"/>
    </location>
</feature>
<evidence type="ECO:0000313" key="14">
    <source>
        <dbReference type="Proteomes" id="UP000499080"/>
    </source>
</evidence>
<dbReference type="InterPro" id="IPR029058">
    <property type="entry name" value="AB_hydrolase_fold"/>
</dbReference>
<dbReference type="Gene3D" id="3.40.50.1820">
    <property type="entry name" value="alpha/beta hydrolase"/>
    <property type="match status" value="1"/>
</dbReference>
<dbReference type="PANTHER" id="PTHR46118:SF4">
    <property type="entry name" value="PROTEIN ABHD11"/>
    <property type="match status" value="1"/>
</dbReference>
<evidence type="ECO:0000256" key="11">
    <source>
        <dbReference type="ARBA" id="ARBA00048919"/>
    </source>
</evidence>
<evidence type="ECO:0000256" key="9">
    <source>
        <dbReference type="ARBA" id="ARBA00048504"/>
    </source>
</evidence>
<evidence type="ECO:0000256" key="3">
    <source>
        <dbReference type="ARBA" id="ARBA00026104"/>
    </source>
</evidence>
<keyword evidence="14" id="KW-1185">Reference proteome</keyword>
<keyword evidence="2" id="KW-0378">Hydrolase</keyword>
<feature type="non-terminal residue" evidence="13">
    <location>
        <position position="1"/>
    </location>
</feature>
<comment type="catalytic activity">
    <reaction evidence="8">
        <text>1-octadecanoyl-2-(4Z,7Z,10Z,13Z,16Z,19Z-docosahexaenoyl)-sn-glycerol + H2O = 2-(4Z,7Z,10Z,13Z,16Z,19Z-docosahexaenoyl)-glycerol + octadecanoate + H(+)</text>
        <dbReference type="Rhea" id="RHEA:77107"/>
        <dbReference type="ChEBI" id="CHEBI:15377"/>
        <dbReference type="ChEBI" id="CHEBI:15378"/>
        <dbReference type="ChEBI" id="CHEBI:25629"/>
        <dbReference type="ChEBI" id="CHEBI:77129"/>
        <dbReference type="ChEBI" id="CHEBI:186738"/>
    </reaction>
</comment>
<reference evidence="13 14" key="1">
    <citation type="journal article" date="2019" name="Sci. Rep.">
        <title>Orb-weaving spider Araneus ventricosus genome elucidates the spidroin gene catalogue.</title>
        <authorList>
            <person name="Kono N."/>
            <person name="Nakamura H."/>
            <person name="Ohtoshi R."/>
            <person name="Moran D.A.P."/>
            <person name="Shinohara A."/>
            <person name="Yoshida Y."/>
            <person name="Fujiwara M."/>
            <person name="Mori M."/>
            <person name="Tomita M."/>
            <person name="Arakawa K."/>
        </authorList>
    </citation>
    <scope>NUCLEOTIDE SEQUENCE [LARGE SCALE GENOMIC DNA]</scope>
</reference>
<evidence type="ECO:0000256" key="5">
    <source>
        <dbReference type="ARBA" id="ARBA00043667"/>
    </source>
</evidence>
<comment type="caution">
    <text evidence="13">The sequence shown here is derived from an EMBL/GenBank/DDBJ whole genome shotgun (WGS) entry which is preliminary data.</text>
</comment>
<evidence type="ECO:0000256" key="7">
    <source>
        <dbReference type="ARBA" id="ARBA00044064"/>
    </source>
</evidence>
<proteinExistence type="inferred from homology"/>
<dbReference type="GO" id="GO:0016787">
    <property type="term" value="F:hydrolase activity"/>
    <property type="evidence" value="ECO:0007669"/>
    <property type="project" value="UniProtKB-KW"/>
</dbReference>
<evidence type="ECO:0000256" key="2">
    <source>
        <dbReference type="ARBA" id="ARBA00022801"/>
    </source>
</evidence>
<comment type="catalytic activity">
    <reaction evidence="9">
        <text>1,2-didecanoylglycerol + H2O = decanoylglycerol + decanoate + H(+)</text>
        <dbReference type="Rhea" id="RHEA:48596"/>
        <dbReference type="ChEBI" id="CHEBI:11152"/>
        <dbReference type="ChEBI" id="CHEBI:15377"/>
        <dbReference type="ChEBI" id="CHEBI:15378"/>
        <dbReference type="ChEBI" id="CHEBI:27689"/>
        <dbReference type="ChEBI" id="CHEBI:90605"/>
    </reaction>
</comment>